<evidence type="ECO:0000259" key="2">
    <source>
        <dbReference type="PROSITE" id="PS50878"/>
    </source>
</evidence>
<dbReference type="InterPro" id="IPR000477">
    <property type="entry name" value="RT_dom"/>
</dbReference>
<name>A0A8C6SFQ6_9GOBI</name>
<reference evidence="3" key="2">
    <citation type="submission" date="2025-09" db="UniProtKB">
        <authorList>
            <consortium name="Ensembl"/>
        </authorList>
    </citation>
    <scope>IDENTIFICATION</scope>
</reference>
<organism evidence="3 4">
    <name type="scientific">Neogobius melanostomus</name>
    <name type="common">round goby</name>
    <dbReference type="NCBI Taxonomy" id="47308"/>
    <lineage>
        <taxon>Eukaryota</taxon>
        <taxon>Metazoa</taxon>
        <taxon>Chordata</taxon>
        <taxon>Craniata</taxon>
        <taxon>Vertebrata</taxon>
        <taxon>Euteleostomi</taxon>
        <taxon>Actinopterygii</taxon>
        <taxon>Neopterygii</taxon>
        <taxon>Teleostei</taxon>
        <taxon>Neoteleostei</taxon>
        <taxon>Acanthomorphata</taxon>
        <taxon>Gobiaria</taxon>
        <taxon>Gobiiformes</taxon>
        <taxon>Gobioidei</taxon>
        <taxon>Gobiidae</taxon>
        <taxon>Benthophilinae</taxon>
        <taxon>Neogobiini</taxon>
        <taxon>Neogobius</taxon>
    </lineage>
</organism>
<protein>
    <submittedName>
        <fullName evidence="3">Sterol-C5-desaturase</fullName>
    </submittedName>
</protein>
<reference evidence="3" key="1">
    <citation type="submission" date="2025-08" db="UniProtKB">
        <authorList>
            <consortium name="Ensembl"/>
        </authorList>
    </citation>
    <scope>IDENTIFICATION</scope>
</reference>
<keyword evidence="1" id="KW-1133">Transmembrane helix</keyword>
<dbReference type="Proteomes" id="UP000694523">
    <property type="component" value="Unplaced"/>
</dbReference>
<evidence type="ECO:0000256" key="1">
    <source>
        <dbReference type="SAM" id="Phobius"/>
    </source>
</evidence>
<evidence type="ECO:0000313" key="3">
    <source>
        <dbReference type="Ensembl" id="ENSNMLP00000005537.1"/>
    </source>
</evidence>
<proteinExistence type="predicted"/>
<feature type="domain" description="Reverse transcriptase" evidence="2">
    <location>
        <begin position="1"/>
        <end position="242"/>
    </location>
</feature>
<dbReference type="PROSITE" id="PS50878">
    <property type="entry name" value="RT_POL"/>
    <property type="match status" value="1"/>
</dbReference>
<dbReference type="Pfam" id="PF00078">
    <property type="entry name" value="RVT_1"/>
    <property type="match status" value="1"/>
</dbReference>
<evidence type="ECO:0000313" key="4">
    <source>
        <dbReference type="Proteomes" id="UP000694523"/>
    </source>
</evidence>
<dbReference type="InterPro" id="IPR043502">
    <property type="entry name" value="DNA/RNA_pol_sf"/>
</dbReference>
<keyword evidence="4" id="KW-1185">Reference proteome</keyword>
<dbReference type="SUPFAM" id="SSF56672">
    <property type="entry name" value="DNA/RNA polymerases"/>
    <property type="match status" value="1"/>
</dbReference>
<sequence length="242" mass="27785">MDLVLDGGALRQILSLLVLTNLGAAVLYLGLGAISYFCVFDHALKKHPHFLQNQVRREIRYALTSLPCISVPTVALFFAEVRGYSRLYDRWTGFFVSVISFLFFTDMCIYWIHRFLHHRSIYKVNCLKCWHSVGFKPIKLSLKIWTSLFVSPVSCFLFLPPFSPKIFHFSPLNSVMSDSLTLNTVLPQGCILSPLLFSVYTNEIRYDTNNLTLIKYADDMALFARLTNTHYVNSTLCKLNTM</sequence>
<feature type="transmembrane region" description="Helical" evidence="1">
    <location>
        <begin position="91"/>
        <end position="112"/>
    </location>
</feature>
<feature type="transmembrane region" description="Helical" evidence="1">
    <location>
        <begin position="61"/>
        <end position="79"/>
    </location>
</feature>
<dbReference type="AlphaFoldDB" id="A0A8C6SFQ6"/>
<keyword evidence="1" id="KW-0472">Membrane</keyword>
<accession>A0A8C6SFQ6</accession>
<dbReference type="Ensembl" id="ENSNMLT00000006368.1">
    <property type="protein sequence ID" value="ENSNMLP00000005537.1"/>
    <property type="gene ID" value="ENSNMLG00000004073.1"/>
</dbReference>
<keyword evidence="1" id="KW-0812">Transmembrane</keyword>
<feature type="transmembrane region" description="Helical" evidence="1">
    <location>
        <begin position="12"/>
        <end position="40"/>
    </location>
</feature>